<dbReference type="Proteomes" id="UP000217895">
    <property type="component" value="Chromosome"/>
</dbReference>
<accession>A0A1Z4JIQ2</accession>
<feature type="domain" description="Endonuclease/exonuclease/phosphatase" evidence="1">
    <location>
        <begin position="48"/>
        <end position="263"/>
    </location>
</feature>
<name>A0A1Z4JIQ2_LEPBY</name>
<dbReference type="NCBIfam" id="NF003842">
    <property type="entry name" value="PRK05421.1-4"/>
    <property type="match status" value="1"/>
</dbReference>
<proteinExistence type="predicted"/>
<dbReference type="EMBL" id="AP018203">
    <property type="protein sequence ID" value="BAY56645.1"/>
    <property type="molecule type" value="Genomic_DNA"/>
</dbReference>
<dbReference type="InterPro" id="IPR036691">
    <property type="entry name" value="Endo/exonu/phosph_ase_sf"/>
</dbReference>
<reference evidence="2 3" key="1">
    <citation type="submission" date="2017-06" db="EMBL/GenBank/DDBJ databases">
        <title>Genome sequencing of cyanobaciteial culture collection at National Institute for Environmental Studies (NIES).</title>
        <authorList>
            <person name="Hirose Y."/>
            <person name="Shimura Y."/>
            <person name="Fujisawa T."/>
            <person name="Nakamura Y."/>
            <person name="Kawachi M."/>
        </authorList>
    </citation>
    <scope>NUCLEOTIDE SEQUENCE [LARGE SCALE GENOMIC DNA]</scope>
    <source>
        <strain evidence="2 3">NIES-2135</strain>
    </source>
</reference>
<dbReference type="GO" id="GO:0003824">
    <property type="term" value="F:catalytic activity"/>
    <property type="evidence" value="ECO:0007669"/>
    <property type="project" value="InterPro"/>
</dbReference>
<gene>
    <name evidence="2" type="ORF">NIES2135_34800</name>
</gene>
<evidence type="ECO:0000313" key="3">
    <source>
        <dbReference type="Proteomes" id="UP000217895"/>
    </source>
</evidence>
<dbReference type="SUPFAM" id="SSF56219">
    <property type="entry name" value="DNase I-like"/>
    <property type="match status" value="1"/>
</dbReference>
<dbReference type="AlphaFoldDB" id="A0A1Z4JIQ2"/>
<dbReference type="Pfam" id="PF03372">
    <property type="entry name" value="Exo_endo_phos"/>
    <property type="match status" value="1"/>
</dbReference>
<dbReference type="InterPro" id="IPR005135">
    <property type="entry name" value="Endo/exonuclease/phosphatase"/>
</dbReference>
<protein>
    <recommendedName>
        <fullName evidence="1">Endonuclease/exonuclease/phosphatase domain-containing protein</fullName>
    </recommendedName>
</protein>
<evidence type="ECO:0000259" key="1">
    <source>
        <dbReference type="Pfam" id="PF03372"/>
    </source>
</evidence>
<evidence type="ECO:0000313" key="2">
    <source>
        <dbReference type="EMBL" id="BAY56645.1"/>
    </source>
</evidence>
<organism evidence="2 3">
    <name type="scientific">Leptolyngbya boryana NIES-2135</name>
    <dbReference type="NCBI Taxonomy" id="1973484"/>
    <lineage>
        <taxon>Bacteria</taxon>
        <taxon>Bacillati</taxon>
        <taxon>Cyanobacteriota</taxon>
        <taxon>Cyanophyceae</taxon>
        <taxon>Leptolyngbyales</taxon>
        <taxon>Leptolyngbyaceae</taxon>
        <taxon>Leptolyngbya group</taxon>
        <taxon>Leptolyngbya</taxon>
    </lineage>
</organism>
<dbReference type="Gene3D" id="3.60.10.10">
    <property type="entry name" value="Endonuclease/exonuclease/phosphatase"/>
    <property type="match status" value="1"/>
</dbReference>
<sequence length="272" mass="31597">MAKLGSEIFTTPFKTLLPPYRFIPTDETILHRPHQPSPLNEKAIRVLNWNIAKNNHDRSWQKDFDWIVDRYQPDLIFLQEVQLCTELKHFELAELGWSFAPNFIDTYRNIYAGVLTASRASCVTRKAVITEHAEPVSNTPKVSLVTEHPFAQGTLLTINSHLINFVELDKFKTQLVELETAIADHDGAIIFSGDFNTWNRSRWQLLDKMTRRLGLSRAKFSEADTQNIKRFLMSPPLDHIFYRGLHQNYLQARVLDQIQSSDHKPMLVEFHL</sequence>
<keyword evidence="3" id="KW-1185">Reference proteome</keyword>